<dbReference type="KEGG" id="egl:EGR_00800"/>
<comment type="caution">
    <text evidence="1">The sequence shown here is derived from an EMBL/GenBank/DDBJ whole genome shotgun (WGS) entry which is preliminary data.</text>
</comment>
<evidence type="ECO:0000313" key="2">
    <source>
        <dbReference type="Proteomes" id="UP000019149"/>
    </source>
</evidence>
<name>W6UUB8_ECHGR</name>
<dbReference type="RefSeq" id="XP_024355452.1">
    <property type="nucleotide sequence ID" value="XM_024490049.1"/>
</dbReference>
<accession>W6UUB8</accession>
<dbReference type="Proteomes" id="UP000019149">
    <property type="component" value="Unassembled WGS sequence"/>
</dbReference>
<sequence length="189" mass="22165">MFYEVTYAPKSAQKLIKTALKIFVLTFIFRCEVLLLPQIKRTYLLLKSKKAQLFGNNNKSSKIIKVPWKQVRMKKQPTSSGKCKYNRHERDSCRSYLKHYKHSYKVHLLAEIKLKPTRKRSVKKTPTQTQLIKIICDQHKESFVKDTHKHIAVIFNTLILLIIFNSLKQLNTVLCYYFSGLSNNSTLEA</sequence>
<gene>
    <name evidence="1" type="ORF">EGR_00800</name>
</gene>
<dbReference type="EMBL" id="APAU02000003">
    <property type="protein sequence ID" value="EUB64256.1"/>
    <property type="molecule type" value="Genomic_DNA"/>
</dbReference>
<protein>
    <submittedName>
        <fullName evidence="1">Uncharacterized protein</fullName>
    </submittedName>
</protein>
<keyword evidence="2" id="KW-1185">Reference proteome</keyword>
<proteinExistence type="predicted"/>
<organism evidence="1 2">
    <name type="scientific">Echinococcus granulosus</name>
    <name type="common">Hydatid tapeworm</name>
    <dbReference type="NCBI Taxonomy" id="6210"/>
    <lineage>
        <taxon>Eukaryota</taxon>
        <taxon>Metazoa</taxon>
        <taxon>Spiralia</taxon>
        <taxon>Lophotrochozoa</taxon>
        <taxon>Platyhelminthes</taxon>
        <taxon>Cestoda</taxon>
        <taxon>Eucestoda</taxon>
        <taxon>Cyclophyllidea</taxon>
        <taxon>Taeniidae</taxon>
        <taxon>Echinococcus</taxon>
        <taxon>Echinococcus granulosus group</taxon>
    </lineage>
</organism>
<reference evidence="1 2" key="1">
    <citation type="journal article" date="2013" name="Nat. Genet.">
        <title>The genome of the hydatid tapeworm Echinococcus granulosus.</title>
        <authorList>
            <person name="Zheng H."/>
            <person name="Zhang W."/>
            <person name="Zhang L."/>
            <person name="Zhang Z."/>
            <person name="Li J."/>
            <person name="Lu G."/>
            <person name="Zhu Y."/>
            <person name="Wang Y."/>
            <person name="Huang Y."/>
            <person name="Liu J."/>
            <person name="Kang H."/>
            <person name="Chen J."/>
            <person name="Wang L."/>
            <person name="Chen A."/>
            <person name="Yu S."/>
            <person name="Gao Z."/>
            <person name="Jin L."/>
            <person name="Gu W."/>
            <person name="Wang Z."/>
            <person name="Zhao L."/>
            <person name="Shi B."/>
            <person name="Wen H."/>
            <person name="Lin R."/>
            <person name="Jones M.K."/>
            <person name="Brejova B."/>
            <person name="Vinar T."/>
            <person name="Zhao G."/>
            <person name="McManus D.P."/>
            <person name="Chen Z."/>
            <person name="Zhou Y."/>
            <person name="Wang S."/>
        </authorList>
    </citation>
    <scope>NUCLEOTIDE SEQUENCE [LARGE SCALE GENOMIC DNA]</scope>
</reference>
<evidence type="ECO:0000313" key="1">
    <source>
        <dbReference type="EMBL" id="EUB64256.1"/>
    </source>
</evidence>
<dbReference type="CTD" id="36336515"/>
<dbReference type="GeneID" id="36336515"/>
<dbReference type="AlphaFoldDB" id="W6UUB8"/>